<evidence type="ECO:0000313" key="2">
    <source>
        <dbReference type="Proteomes" id="UP001418222"/>
    </source>
</evidence>
<dbReference type="Proteomes" id="UP001418222">
    <property type="component" value="Unassembled WGS sequence"/>
</dbReference>
<reference evidence="1 2" key="1">
    <citation type="journal article" date="2022" name="Nat. Plants">
        <title>Genomes of leafy and leafless Platanthera orchids illuminate the evolution of mycoheterotrophy.</title>
        <authorList>
            <person name="Li M.H."/>
            <person name="Liu K.W."/>
            <person name="Li Z."/>
            <person name="Lu H.C."/>
            <person name="Ye Q.L."/>
            <person name="Zhang D."/>
            <person name="Wang J.Y."/>
            <person name="Li Y.F."/>
            <person name="Zhong Z.M."/>
            <person name="Liu X."/>
            <person name="Yu X."/>
            <person name="Liu D.K."/>
            <person name="Tu X.D."/>
            <person name="Liu B."/>
            <person name="Hao Y."/>
            <person name="Liao X.Y."/>
            <person name="Jiang Y.T."/>
            <person name="Sun W.H."/>
            <person name="Chen J."/>
            <person name="Chen Y.Q."/>
            <person name="Ai Y."/>
            <person name="Zhai J.W."/>
            <person name="Wu S.S."/>
            <person name="Zhou Z."/>
            <person name="Hsiao Y.Y."/>
            <person name="Wu W.L."/>
            <person name="Chen Y.Y."/>
            <person name="Lin Y.F."/>
            <person name="Hsu J.L."/>
            <person name="Li C.Y."/>
            <person name="Wang Z.W."/>
            <person name="Zhao X."/>
            <person name="Zhong W.Y."/>
            <person name="Ma X.K."/>
            <person name="Ma L."/>
            <person name="Huang J."/>
            <person name="Chen G.Z."/>
            <person name="Huang M.Z."/>
            <person name="Huang L."/>
            <person name="Peng D.H."/>
            <person name="Luo Y.B."/>
            <person name="Zou S.Q."/>
            <person name="Chen S.P."/>
            <person name="Lan S."/>
            <person name="Tsai W.C."/>
            <person name="Van de Peer Y."/>
            <person name="Liu Z.J."/>
        </authorList>
    </citation>
    <scope>NUCLEOTIDE SEQUENCE [LARGE SCALE GENOMIC DNA]</scope>
    <source>
        <strain evidence="1">Lor287</strain>
    </source>
</reference>
<organism evidence="1 2">
    <name type="scientific">Platanthera zijinensis</name>
    <dbReference type="NCBI Taxonomy" id="2320716"/>
    <lineage>
        <taxon>Eukaryota</taxon>
        <taxon>Viridiplantae</taxon>
        <taxon>Streptophyta</taxon>
        <taxon>Embryophyta</taxon>
        <taxon>Tracheophyta</taxon>
        <taxon>Spermatophyta</taxon>
        <taxon>Magnoliopsida</taxon>
        <taxon>Liliopsida</taxon>
        <taxon>Asparagales</taxon>
        <taxon>Orchidaceae</taxon>
        <taxon>Orchidoideae</taxon>
        <taxon>Orchideae</taxon>
        <taxon>Orchidinae</taxon>
        <taxon>Platanthera</taxon>
    </lineage>
</organism>
<comment type="caution">
    <text evidence="1">The sequence shown here is derived from an EMBL/GenBank/DDBJ whole genome shotgun (WGS) entry which is preliminary data.</text>
</comment>
<name>A0AAP0G718_9ASPA</name>
<dbReference type="AlphaFoldDB" id="A0AAP0G718"/>
<protein>
    <submittedName>
        <fullName evidence="1">Uncharacterized protein</fullName>
    </submittedName>
</protein>
<evidence type="ECO:0000313" key="1">
    <source>
        <dbReference type="EMBL" id="KAK8941234.1"/>
    </source>
</evidence>
<accession>A0AAP0G718</accession>
<dbReference type="EMBL" id="JBBWWQ010000008">
    <property type="protein sequence ID" value="KAK8941234.1"/>
    <property type="molecule type" value="Genomic_DNA"/>
</dbReference>
<keyword evidence="2" id="KW-1185">Reference proteome</keyword>
<sequence length="113" mass="12284">MCHSLFPKPEIKSLAATIFFCPLMARKNTLVSLAAVASSSRRPTTATELSSITNLNIHRNSEAVELRKQWQLIAMLTSNYSNVVVTIATLPTPLASELKAGVETAAEKKSSMH</sequence>
<gene>
    <name evidence="1" type="ORF">KSP39_PZI009831</name>
</gene>
<proteinExistence type="predicted"/>